<dbReference type="CDD" id="cd04301">
    <property type="entry name" value="NAT_SF"/>
    <property type="match status" value="1"/>
</dbReference>
<proteinExistence type="predicted"/>
<dbReference type="Pfam" id="PF13527">
    <property type="entry name" value="Acetyltransf_9"/>
    <property type="match status" value="1"/>
</dbReference>
<dbReference type="InterPro" id="IPR036527">
    <property type="entry name" value="SCP2_sterol-bd_dom_sf"/>
</dbReference>
<evidence type="ECO:0000313" key="3">
    <source>
        <dbReference type="EMBL" id="TWG25110.1"/>
    </source>
</evidence>
<evidence type="ECO:0000256" key="1">
    <source>
        <dbReference type="SAM" id="MobiDB-lite"/>
    </source>
</evidence>
<dbReference type="SUPFAM" id="SSF55718">
    <property type="entry name" value="SCP-like"/>
    <property type="match status" value="1"/>
</dbReference>
<feature type="domain" description="N-acetyltransferase" evidence="2">
    <location>
        <begin position="24"/>
        <end position="175"/>
    </location>
</feature>
<dbReference type="GO" id="GO:0030649">
    <property type="term" value="P:aminoglycoside antibiotic catabolic process"/>
    <property type="evidence" value="ECO:0007669"/>
    <property type="project" value="TreeGrafter"/>
</dbReference>
<keyword evidence="3" id="KW-0808">Transferase</keyword>
<keyword evidence="4" id="KW-1185">Reference proteome</keyword>
<dbReference type="GO" id="GO:0034069">
    <property type="term" value="F:aminoglycoside N-acetyltransferase activity"/>
    <property type="evidence" value="ECO:0007669"/>
    <property type="project" value="TreeGrafter"/>
</dbReference>
<dbReference type="Gene3D" id="3.30.1050.10">
    <property type="entry name" value="SCP2 sterol-binding domain"/>
    <property type="match status" value="1"/>
</dbReference>
<dbReference type="Proteomes" id="UP000320239">
    <property type="component" value="Unassembled WGS sequence"/>
</dbReference>
<evidence type="ECO:0000313" key="4">
    <source>
        <dbReference type="Proteomes" id="UP000320239"/>
    </source>
</evidence>
<dbReference type="SUPFAM" id="SSF55729">
    <property type="entry name" value="Acyl-CoA N-acyltransferases (Nat)"/>
    <property type="match status" value="1"/>
</dbReference>
<dbReference type="Gene3D" id="3.40.630.30">
    <property type="match status" value="2"/>
</dbReference>
<accession>A0A561WMK6</accession>
<dbReference type="PANTHER" id="PTHR37817:SF1">
    <property type="entry name" value="N-ACETYLTRANSFERASE EIS"/>
    <property type="match status" value="1"/>
</dbReference>
<dbReference type="InterPro" id="IPR051554">
    <property type="entry name" value="Acetyltransferase_Eis"/>
</dbReference>
<dbReference type="InterPro" id="IPR025559">
    <property type="entry name" value="Eis_dom"/>
</dbReference>
<sequence>MPRLSTGTERGGHGRPESGWMGGMEIRQITAEERPATMFPLQAYAFMPSPWPAELTEKHRQRMRYFTTTTCLIAEEGGETLAGVAALPMRQNVRGLVHDMAGVAAVSSHPSARRRGLVRELLTRLLRQTRDQGCAVSALYPFRPSFYARFGFVGIPRVRVARFAPEGLSELVRRDLPGSVQRLPMRDAFPAYEDLLRRLQAERHGFATFDEVRSAEFREDPLWVALARAGDEVVGAVRYRIDEHGGDLLGSNLFSTGPLGRALLLQFFARHVDQVARIELHLGADELPELWGTDLSVTTTGTVDYPRRNAPMARVLDVPALAGSRVGSGSITVEIADDTLIGGVWRLGADDGQLTVAPGGTPSATLTAAGFSALAYGVLDPVEVFTRGLADLDADAMTRLGALFPRRTPYMFADF</sequence>
<dbReference type="Pfam" id="PF13530">
    <property type="entry name" value="SCP2_2"/>
    <property type="match status" value="1"/>
</dbReference>
<protein>
    <submittedName>
        <fullName evidence="3">Putative acetyltransferase</fullName>
    </submittedName>
</protein>
<reference evidence="3 4" key="1">
    <citation type="submission" date="2019-06" db="EMBL/GenBank/DDBJ databases">
        <title>Sequencing the genomes of 1000 actinobacteria strains.</title>
        <authorList>
            <person name="Klenk H.-P."/>
        </authorList>
    </citation>
    <scope>NUCLEOTIDE SEQUENCE [LARGE SCALE GENOMIC DNA]</scope>
    <source>
        <strain evidence="3 4">DSM 43866</strain>
    </source>
</reference>
<comment type="caution">
    <text evidence="3">The sequence shown here is derived from an EMBL/GenBank/DDBJ whole genome shotgun (WGS) entry which is preliminary data.</text>
</comment>
<dbReference type="InterPro" id="IPR000182">
    <property type="entry name" value="GNAT_dom"/>
</dbReference>
<dbReference type="PANTHER" id="PTHR37817">
    <property type="entry name" value="N-ACETYLTRANSFERASE EIS"/>
    <property type="match status" value="1"/>
</dbReference>
<dbReference type="AlphaFoldDB" id="A0A561WMK6"/>
<evidence type="ECO:0000259" key="2">
    <source>
        <dbReference type="PROSITE" id="PS51186"/>
    </source>
</evidence>
<dbReference type="EMBL" id="VIWY01000001">
    <property type="protein sequence ID" value="TWG25110.1"/>
    <property type="molecule type" value="Genomic_DNA"/>
</dbReference>
<dbReference type="InterPro" id="IPR016181">
    <property type="entry name" value="Acyl_CoA_acyltransferase"/>
</dbReference>
<gene>
    <name evidence="3" type="ORF">FHX34_10176</name>
</gene>
<feature type="region of interest" description="Disordered" evidence="1">
    <location>
        <begin position="1"/>
        <end position="21"/>
    </location>
</feature>
<organism evidence="3 4">
    <name type="scientific">Actinoplanes teichomyceticus</name>
    <dbReference type="NCBI Taxonomy" id="1867"/>
    <lineage>
        <taxon>Bacteria</taxon>
        <taxon>Bacillati</taxon>
        <taxon>Actinomycetota</taxon>
        <taxon>Actinomycetes</taxon>
        <taxon>Micromonosporales</taxon>
        <taxon>Micromonosporaceae</taxon>
        <taxon>Actinoplanes</taxon>
    </lineage>
</organism>
<dbReference type="PROSITE" id="PS51186">
    <property type="entry name" value="GNAT"/>
    <property type="match status" value="1"/>
</dbReference>
<name>A0A561WMK6_ACTTI</name>